<dbReference type="Pfam" id="PF08652">
    <property type="entry name" value="RAI1"/>
    <property type="match status" value="1"/>
</dbReference>
<dbReference type="GO" id="GO:0005829">
    <property type="term" value="C:cytosol"/>
    <property type="evidence" value="ECO:0007669"/>
    <property type="project" value="TreeGrafter"/>
</dbReference>
<comment type="function">
    <text evidence="2">Decapping enzyme for NAD-capped RNAs: specifically hydrolyzes the nicotinamide adenine dinucleotide (NAD) cap from a subset of RNAs by removing the entire NAD moiety from the 5'-end of an NAD-capped RNA.</text>
</comment>
<dbReference type="AlphaFoldDB" id="A0A9N9WUW9"/>
<dbReference type="GO" id="GO:0046872">
    <property type="term" value="F:metal ion binding"/>
    <property type="evidence" value="ECO:0007669"/>
    <property type="project" value="UniProtKB-KW"/>
</dbReference>
<comment type="similarity">
    <text evidence="1 2">Belongs to the DXO/Dom3Z family.</text>
</comment>
<dbReference type="GO" id="GO:0110155">
    <property type="term" value="P:NAD-cap decapping"/>
    <property type="evidence" value="ECO:0007669"/>
    <property type="project" value="TreeGrafter"/>
</dbReference>
<reference evidence="4" key="1">
    <citation type="submission" date="2022-01" db="EMBL/GenBank/DDBJ databases">
        <authorList>
            <person name="King R."/>
        </authorList>
    </citation>
    <scope>NUCLEOTIDE SEQUENCE</scope>
</reference>
<name>A0A9N9WUW9_9DIPT</name>
<protein>
    <recommendedName>
        <fullName evidence="2">Decapping nuclease</fullName>
        <ecNumber evidence="2">3.6.1.-</ecNumber>
    </recommendedName>
</protein>
<sequence length="354" mass="41763">MAQNNFEELISEQQEIELTNSEIIGAYSVDQNGVYKNDLSALKYLKKQYWNAPQDVNFDLKEIYKRMEPIEKKPHDYLERLTKLTRFIQENPKNIIKNKRVDADFVCFRGVLTNILRSFYDCLGFVLEAVKLKETIYLALKTNKQEPSPHLTIFETCLLSTDPKDESAAIKKDEFNIVLSREINELKILFAAECDGIISVDAIENIHDLEQSMLIEVKTKLDKPEHSSPTFYDYNKLYTWCQSFIASIDTIYVGKRNDQDIVNRIEKFDLETLEYPKHSSKFWEKNDCLNRLREFLRNIKEDMQAVDDPRKVFSYNWKERPKKGPKNKFPIFADELDDRENLSQEYISFINNLK</sequence>
<dbReference type="OrthoDB" id="5853397at2759"/>
<keyword evidence="2" id="KW-0547">Nucleotide-binding</keyword>
<dbReference type="GO" id="GO:0003723">
    <property type="term" value="F:RNA binding"/>
    <property type="evidence" value="ECO:0007669"/>
    <property type="project" value="UniProtKB-KW"/>
</dbReference>
<keyword evidence="2" id="KW-0694">RNA-binding</keyword>
<evidence type="ECO:0000256" key="1">
    <source>
        <dbReference type="ARBA" id="ARBA00006562"/>
    </source>
</evidence>
<feature type="domain" description="RAI1-like" evidence="3">
    <location>
        <begin position="23"/>
        <end position="320"/>
    </location>
</feature>
<keyword evidence="2" id="KW-0540">Nuclease</keyword>
<keyword evidence="2" id="KW-0479">Metal-binding</keyword>
<proteinExistence type="inferred from homology"/>
<dbReference type="Proteomes" id="UP001153620">
    <property type="component" value="Chromosome 3"/>
</dbReference>
<dbReference type="GO" id="GO:0004518">
    <property type="term" value="F:nuclease activity"/>
    <property type="evidence" value="ECO:0007669"/>
    <property type="project" value="UniProtKB-KW"/>
</dbReference>
<evidence type="ECO:0000256" key="2">
    <source>
        <dbReference type="RuleBase" id="RU367113"/>
    </source>
</evidence>
<dbReference type="GO" id="GO:0005634">
    <property type="term" value="C:nucleus"/>
    <property type="evidence" value="ECO:0007669"/>
    <property type="project" value="UniProtKB-SubCell"/>
</dbReference>
<keyword evidence="2" id="KW-0378">Hydrolase</keyword>
<dbReference type="GO" id="GO:0000956">
    <property type="term" value="P:nuclear-transcribed mRNA catabolic process"/>
    <property type="evidence" value="ECO:0007669"/>
    <property type="project" value="TreeGrafter"/>
</dbReference>
<accession>A0A9N9WUW9</accession>
<dbReference type="PANTHER" id="PTHR12395:SF9">
    <property type="entry name" value="DECAPPING AND EXORIBONUCLEASE PROTEIN"/>
    <property type="match status" value="1"/>
</dbReference>
<dbReference type="EMBL" id="OU895879">
    <property type="protein sequence ID" value="CAG9807068.1"/>
    <property type="molecule type" value="Genomic_DNA"/>
</dbReference>
<organism evidence="4 5">
    <name type="scientific">Chironomus riparius</name>
    <dbReference type="NCBI Taxonomy" id="315576"/>
    <lineage>
        <taxon>Eukaryota</taxon>
        <taxon>Metazoa</taxon>
        <taxon>Ecdysozoa</taxon>
        <taxon>Arthropoda</taxon>
        <taxon>Hexapoda</taxon>
        <taxon>Insecta</taxon>
        <taxon>Pterygota</taxon>
        <taxon>Neoptera</taxon>
        <taxon>Endopterygota</taxon>
        <taxon>Diptera</taxon>
        <taxon>Nematocera</taxon>
        <taxon>Chironomoidea</taxon>
        <taxon>Chironomidae</taxon>
        <taxon>Chironominae</taxon>
        <taxon>Chironomus</taxon>
    </lineage>
</organism>
<dbReference type="PANTHER" id="PTHR12395">
    <property type="entry name" value="DOM-3 RELATED"/>
    <property type="match status" value="1"/>
</dbReference>
<evidence type="ECO:0000313" key="5">
    <source>
        <dbReference type="Proteomes" id="UP001153620"/>
    </source>
</evidence>
<dbReference type="InterPro" id="IPR039039">
    <property type="entry name" value="RAI1-like_fam"/>
</dbReference>
<keyword evidence="2" id="KW-0539">Nucleus</keyword>
<gene>
    <name evidence="4" type="ORF">CHIRRI_LOCUS9918</name>
</gene>
<evidence type="ECO:0000313" key="4">
    <source>
        <dbReference type="EMBL" id="CAG9807068.1"/>
    </source>
</evidence>
<evidence type="ECO:0000259" key="3">
    <source>
        <dbReference type="Pfam" id="PF08652"/>
    </source>
</evidence>
<dbReference type="EC" id="3.6.1.-" evidence="2"/>
<comment type="subcellular location">
    <subcellularLocation>
        <location evidence="2">Nucleus</location>
    </subcellularLocation>
</comment>
<dbReference type="GO" id="GO:0034353">
    <property type="term" value="F:mRNA 5'-diphosphatase activity"/>
    <property type="evidence" value="ECO:0007669"/>
    <property type="project" value="TreeGrafter"/>
</dbReference>
<dbReference type="InterPro" id="IPR013961">
    <property type="entry name" value="RAI1"/>
</dbReference>
<comment type="cofactor">
    <cofactor evidence="2">
        <name>a divalent metal cation</name>
        <dbReference type="ChEBI" id="CHEBI:60240"/>
    </cofactor>
</comment>
<dbReference type="GO" id="GO:0000166">
    <property type="term" value="F:nucleotide binding"/>
    <property type="evidence" value="ECO:0007669"/>
    <property type="project" value="UniProtKB-KW"/>
</dbReference>
<keyword evidence="5" id="KW-1185">Reference proteome</keyword>
<reference evidence="4" key="2">
    <citation type="submission" date="2022-10" db="EMBL/GenBank/DDBJ databases">
        <authorList>
            <consortium name="ENA_rothamsted_submissions"/>
            <consortium name="culmorum"/>
            <person name="King R."/>
        </authorList>
    </citation>
    <scope>NUCLEOTIDE SEQUENCE</scope>
</reference>